<evidence type="ECO:0000313" key="2">
    <source>
        <dbReference type="Proteomes" id="UP000823561"/>
    </source>
</evidence>
<protein>
    <submittedName>
        <fullName evidence="1">Uncharacterized protein</fullName>
    </submittedName>
</protein>
<keyword evidence="2" id="KW-1185">Reference proteome</keyword>
<name>A0AAV6HGV3_9TELE</name>
<dbReference type="AlphaFoldDB" id="A0AAV6HGV3"/>
<proteinExistence type="predicted"/>
<evidence type="ECO:0000313" key="1">
    <source>
        <dbReference type="EMBL" id="KAG5285699.1"/>
    </source>
</evidence>
<dbReference type="PANTHER" id="PTHR31025:SF30">
    <property type="entry name" value="SI:DKEY-15H8.17"/>
    <property type="match status" value="1"/>
</dbReference>
<reference evidence="1 2" key="1">
    <citation type="submission" date="2020-10" db="EMBL/GenBank/DDBJ databases">
        <title>Chromosome-scale genome assembly of the Allis shad, Alosa alosa.</title>
        <authorList>
            <person name="Margot Z."/>
            <person name="Christophe K."/>
            <person name="Cabau C."/>
            <person name="Louis A."/>
            <person name="Berthelot C."/>
            <person name="Parey E."/>
            <person name="Roest Crollius H."/>
            <person name="Montfort J."/>
            <person name="Robinson-Rechavi M."/>
            <person name="Bucao C."/>
            <person name="Bouchez O."/>
            <person name="Gislard M."/>
            <person name="Lluch J."/>
            <person name="Milhes M."/>
            <person name="Lampietro C."/>
            <person name="Lopez Roques C."/>
            <person name="Donnadieu C."/>
            <person name="Braasch I."/>
            <person name="Desvignes T."/>
            <person name="Postlethwait J."/>
            <person name="Bobe J."/>
            <person name="Guiguen Y."/>
        </authorList>
    </citation>
    <scope>NUCLEOTIDE SEQUENCE [LARGE SCALE GENOMIC DNA]</scope>
    <source>
        <strain evidence="1">M-15738</strain>
        <tissue evidence="1">Blood</tissue>
    </source>
</reference>
<dbReference type="Proteomes" id="UP000823561">
    <property type="component" value="Chromosome 1"/>
</dbReference>
<sequence length="246" mass="28392">MVSSIMKASYFTQRKGVKEGQAIKEMREDWPWWFMEIGMTIHFQEVTGIRLKEDFLKNVDQKGKRLLNNLKTIAANKNRKLCQVTAKLEFIRGEHTGSSADVIKMVMLLLAYFEEKEEVMFCYVDETCLAEEVEFAEVALTPTIVVCGRSCFSARRMMLSIDQVIVNDQMTTFIQSLCMMFGSYYSYNIHYPSQLASTLEFLQRCFFSINPEKGTKVEKTSTALMQVNPCVFTLIQGLSGYEWRDV</sequence>
<dbReference type="EMBL" id="JADWDJ010000001">
    <property type="protein sequence ID" value="KAG5285699.1"/>
    <property type="molecule type" value="Genomic_DNA"/>
</dbReference>
<comment type="caution">
    <text evidence="1">The sequence shown here is derived from an EMBL/GenBank/DDBJ whole genome shotgun (WGS) entry which is preliminary data.</text>
</comment>
<gene>
    <name evidence="1" type="ORF">AALO_G00006390</name>
</gene>
<accession>A0AAV6HGV3</accession>
<dbReference type="PANTHER" id="PTHR31025">
    <property type="entry name" value="SI:CH211-196P9.1-RELATED"/>
    <property type="match status" value="1"/>
</dbReference>
<organism evidence="1 2">
    <name type="scientific">Alosa alosa</name>
    <name type="common">allis shad</name>
    <dbReference type="NCBI Taxonomy" id="278164"/>
    <lineage>
        <taxon>Eukaryota</taxon>
        <taxon>Metazoa</taxon>
        <taxon>Chordata</taxon>
        <taxon>Craniata</taxon>
        <taxon>Vertebrata</taxon>
        <taxon>Euteleostomi</taxon>
        <taxon>Actinopterygii</taxon>
        <taxon>Neopterygii</taxon>
        <taxon>Teleostei</taxon>
        <taxon>Clupei</taxon>
        <taxon>Clupeiformes</taxon>
        <taxon>Clupeoidei</taxon>
        <taxon>Clupeidae</taxon>
        <taxon>Alosa</taxon>
    </lineage>
</organism>